<organism evidence="3 4">
    <name type="scientific">Diploptera punctata</name>
    <name type="common">Pacific beetle cockroach</name>
    <dbReference type="NCBI Taxonomy" id="6984"/>
    <lineage>
        <taxon>Eukaryota</taxon>
        <taxon>Metazoa</taxon>
        <taxon>Ecdysozoa</taxon>
        <taxon>Arthropoda</taxon>
        <taxon>Hexapoda</taxon>
        <taxon>Insecta</taxon>
        <taxon>Pterygota</taxon>
        <taxon>Neoptera</taxon>
        <taxon>Polyneoptera</taxon>
        <taxon>Dictyoptera</taxon>
        <taxon>Blattodea</taxon>
        <taxon>Blaberoidea</taxon>
        <taxon>Blaberidae</taxon>
        <taxon>Diplopterinae</taxon>
        <taxon>Diploptera</taxon>
    </lineage>
</organism>
<proteinExistence type="inferred from homology"/>
<evidence type="ECO:0008006" key="5">
    <source>
        <dbReference type="Google" id="ProtNLM"/>
    </source>
</evidence>
<comment type="caution">
    <text evidence="3">The sequence shown here is derived from an EMBL/GenBank/DDBJ whole genome shotgun (WGS) entry which is preliminary data.</text>
</comment>
<evidence type="ECO:0000313" key="4">
    <source>
        <dbReference type="Proteomes" id="UP001233999"/>
    </source>
</evidence>
<dbReference type="PANTHER" id="PTHR11091">
    <property type="entry name" value="OXIDOREDUCTASE-RELATED"/>
    <property type="match status" value="1"/>
</dbReference>
<dbReference type="Proteomes" id="UP001233999">
    <property type="component" value="Unassembled WGS sequence"/>
</dbReference>
<dbReference type="GO" id="GO:0016491">
    <property type="term" value="F:oxidoreductase activity"/>
    <property type="evidence" value="ECO:0007669"/>
    <property type="project" value="UniProtKB-KW"/>
</dbReference>
<dbReference type="PANTHER" id="PTHR11091:SF0">
    <property type="entry name" value="MALATE DEHYDROGENASE"/>
    <property type="match status" value="1"/>
</dbReference>
<dbReference type="SUPFAM" id="SSF89733">
    <property type="entry name" value="L-sulfolactate dehydrogenase-like"/>
    <property type="match status" value="1"/>
</dbReference>
<evidence type="ECO:0000256" key="2">
    <source>
        <dbReference type="ARBA" id="ARBA00023002"/>
    </source>
</evidence>
<reference evidence="3" key="2">
    <citation type="submission" date="2023-05" db="EMBL/GenBank/DDBJ databases">
        <authorList>
            <person name="Fouks B."/>
        </authorList>
    </citation>
    <scope>NUCLEOTIDE SEQUENCE</scope>
    <source>
        <strain evidence="3">Stay&amp;Tobe</strain>
        <tissue evidence="3">Testes</tissue>
    </source>
</reference>
<dbReference type="InterPro" id="IPR036111">
    <property type="entry name" value="Mal/L-sulfo/L-lacto_DH-like_sf"/>
</dbReference>
<comment type="similarity">
    <text evidence="1">Belongs to the LDH2/MDH2 oxidoreductase family.</text>
</comment>
<protein>
    <recommendedName>
        <fullName evidence="5">Malate dehydrogenase</fullName>
    </recommendedName>
</protein>
<reference evidence="3" key="1">
    <citation type="journal article" date="2023" name="IScience">
        <title>Live-bearing cockroach genome reveals convergent evolutionary mechanisms linked to viviparity in insects and beyond.</title>
        <authorList>
            <person name="Fouks B."/>
            <person name="Harrison M.C."/>
            <person name="Mikhailova A.A."/>
            <person name="Marchal E."/>
            <person name="English S."/>
            <person name="Carruthers M."/>
            <person name="Jennings E.C."/>
            <person name="Chiamaka E.L."/>
            <person name="Frigard R.A."/>
            <person name="Pippel M."/>
            <person name="Attardo G.M."/>
            <person name="Benoit J.B."/>
            <person name="Bornberg-Bauer E."/>
            <person name="Tobe S.S."/>
        </authorList>
    </citation>
    <scope>NUCLEOTIDE SEQUENCE</scope>
    <source>
        <strain evidence="3">Stay&amp;Tobe</strain>
    </source>
</reference>
<keyword evidence="4" id="KW-1185">Reference proteome</keyword>
<dbReference type="Gene3D" id="3.30.1370.60">
    <property type="entry name" value="Hypothetical oxidoreductase yiak, domain 2"/>
    <property type="match status" value="1"/>
</dbReference>
<keyword evidence="2" id="KW-0560">Oxidoreductase</keyword>
<evidence type="ECO:0000256" key="1">
    <source>
        <dbReference type="ARBA" id="ARBA00006056"/>
    </source>
</evidence>
<sequence>MHDDISSAFFDLEMRQTTAAFLKQNLSPYCPMSLYETQYYSACNISPRQLPSKPFKKARNSRCWVEAKMILTHLSKLEVQYYNVRRDEIARFMFECLTTMKVNKEYARILVDALVNVDLNKEFGEALYRLLLYVADLLDESCNGSAKPKILKSNDVTAWVDGMHTLGPVIGKFCMDMAIKKAKLHGIGIIITKNSNYLGKCTWFTKKAMQKGLIGLAFSNTAHALCPTRAKQSYLGWNPVALSAPASKRINNFSLEVKSTALSLRQVVMCINRGQELPMNCAYDGNAALTTDPKDALYEGCMLPLGGLEETGGYKGYALAIVVEIMCGIFGDSLYGDSIKRALERGREPTNLGHCFIAINPNHFAGNFKKRMDDFAKSIRKIKPINANEPVIYPSSEVDKYMPSCVTVKNRLRYRLVDLMAAYQLSCILNVPPLVLK</sequence>
<dbReference type="AlphaFoldDB" id="A0AAD8ESS6"/>
<dbReference type="InterPro" id="IPR043143">
    <property type="entry name" value="Mal/L-sulf/L-lact_DH-like_NADP"/>
</dbReference>
<dbReference type="InterPro" id="IPR043144">
    <property type="entry name" value="Mal/L-sulf/L-lact_DH-like_ah"/>
</dbReference>
<dbReference type="EMBL" id="JASPKZ010000039">
    <property type="protein sequence ID" value="KAJ9600971.1"/>
    <property type="molecule type" value="Genomic_DNA"/>
</dbReference>
<accession>A0AAD8ESS6</accession>
<gene>
    <name evidence="3" type="ORF">L9F63_000866</name>
</gene>
<name>A0AAD8ESS6_DIPPU</name>
<dbReference type="Gene3D" id="1.10.1530.10">
    <property type="match status" value="1"/>
</dbReference>
<dbReference type="Pfam" id="PF02615">
    <property type="entry name" value="Ldh_2"/>
    <property type="match status" value="1"/>
</dbReference>
<dbReference type="InterPro" id="IPR003767">
    <property type="entry name" value="Malate/L-lactate_DH-like"/>
</dbReference>
<evidence type="ECO:0000313" key="3">
    <source>
        <dbReference type="EMBL" id="KAJ9600971.1"/>
    </source>
</evidence>